<dbReference type="EMBL" id="JXOJ01000001">
    <property type="protein sequence ID" value="KLK89106.1"/>
    <property type="molecule type" value="Genomic_DNA"/>
</dbReference>
<dbReference type="STRING" id="1550566.SZ63_01250"/>
<name>A0A0H1R2Q9_9EURY</name>
<reference evidence="1 2" key="1">
    <citation type="journal article" date="2015" name="Int. J. Syst. Evol. Microbiol.">
        <title>Methanoculleus sediminis sp. nov., a methanogen from sediments near a submarine mud volcano.</title>
        <authorList>
            <person name="Chen S.C."/>
            <person name="Chen M.F."/>
            <person name="Lai M.C."/>
            <person name="Weng C.Y."/>
            <person name="Wu S.Y."/>
            <person name="Lin S."/>
            <person name="Yang T.F."/>
            <person name="Chen P.C."/>
        </authorList>
    </citation>
    <scope>NUCLEOTIDE SEQUENCE [LARGE SCALE GENOMIC DNA]</scope>
    <source>
        <strain evidence="1 2">S3Fa</strain>
    </source>
</reference>
<accession>A0A0H1R2Q9</accession>
<dbReference type="RefSeq" id="WP_048179845.1">
    <property type="nucleotide sequence ID" value="NZ_JXOJ01000001.1"/>
</dbReference>
<evidence type="ECO:0000313" key="2">
    <source>
        <dbReference type="Proteomes" id="UP000035301"/>
    </source>
</evidence>
<evidence type="ECO:0000313" key="1">
    <source>
        <dbReference type="EMBL" id="KLK89106.1"/>
    </source>
</evidence>
<dbReference type="OrthoDB" id="107186at2157"/>
<proteinExistence type="predicted"/>
<evidence type="ECO:0008006" key="3">
    <source>
        <dbReference type="Google" id="ProtNLM"/>
    </source>
</evidence>
<dbReference type="PATRIC" id="fig|1550566.3.peg.269"/>
<comment type="caution">
    <text evidence="1">The sequence shown here is derived from an EMBL/GenBank/DDBJ whole genome shotgun (WGS) entry which is preliminary data.</text>
</comment>
<organism evidence="1 2">
    <name type="scientific">Methanoculleus sediminis</name>
    <dbReference type="NCBI Taxonomy" id="1550566"/>
    <lineage>
        <taxon>Archaea</taxon>
        <taxon>Methanobacteriati</taxon>
        <taxon>Methanobacteriota</taxon>
        <taxon>Stenosarchaea group</taxon>
        <taxon>Methanomicrobia</taxon>
        <taxon>Methanomicrobiales</taxon>
        <taxon>Methanomicrobiaceae</taxon>
        <taxon>Methanoculleus</taxon>
    </lineage>
</organism>
<dbReference type="PROSITE" id="PS51257">
    <property type="entry name" value="PROKAR_LIPOPROTEIN"/>
    <property type="match status" value="1"/>
</dbReference>
<protein>
    <recommendedName>
        <fullName evidence="3">CARDB domain-containing protein</fullName>
    </recommendedName>
</protein>
<keyword evidence="2" id="KW-1185">Reference proteome</keyword>
<sequence length="113" mass="11849">MSKQILILGLAAVLVLTAGCMGLGGPSPKVVEDSLTKDVSLSKGLVYNVNAVIQNDGADGDVTVTMKLIDEEKGFVRDEVSTVISIPSGETKKVSLTLDGDVGRTYRHSVEVS</sequence>
<gene>
    <name evidence="1" type="ORF">SZ63_01250</name>
</gene>
<dbReference type="Proteomes" id="UP000035301">
    <property type="component" value="Unassembled WGS sequence"/>
</dbReference>
<dbReference type="AlphaFoldDB" id="A0A0H1R2Q9"/>